<dbReference type="Proteomes" id="UP000095607">
    <property type="component" value="Chromosome"/>
</dbReference>
<sequence length="86" mass="9102">MLQPPVGLDQVAGSAQLRTRGCLFAVREPRLFGEFLGSLVDAQIRITATVVPVVQLGEKDGSVDAAEESGQARVIGNRPSHLAQCC</sequence>
<gene>
    <name evidence="1" type="ORF">BI380_03090</name>
</gene>
<name>A0ABN4SEW0_9BURK</name>
<accession>A0ABN4SEW0</accession>
<organism evidence="1 2">
    <name type="scientific">Delftia tsuruhatensis</name>
    <dbReference type="NCBI Taxonomy" id="180282"/>
    <lineage>
        <taxon>Bacteria</taxon>
        <taxon>Pseudomonadati</taxon>
        <taxon>Pseudomonadota</taxon>
        <taxon>Betaproteobacteria</taxon>
        <taxon>Burkholderiales</taxon>
        <taxon>Comamonadaceae</taxon>
        <taxon>Delftia</taxon>
    </lineage>
</organism>
<dbReference type="EMBL" id="CP017420">
    <property type="protein sequence ID" value="AOV00414.1"/>
    <property type="molecule type" value="Genomic_DNA"/>
</dbReference>
<evidence type="ECO:0000313" key="2">
    <source>
        <dbReference type="Proteomes" id="UP000095607"/>
    </source>
</evidence>
<keyword evidence="2" id="KW-1185">Reference proteome</keyword>
<evidence type="ECO:0000313" key="1">
    <source>
        <dbReference type="EMBL" id="AOV00414.1"/>
    </source>
</evidence>
<protein>
    <submittedName>
        <fullName evidence="1">Uncharacterized protein</fullName>
    </submittedName>
</protein>
<reference evidence="1 2" key="1">
    <citation type="submission" date="2016-09" db="EMBL/GenBank/DDBJ databases">
        <title>Complete genome sequence of Deltia acidovorans CM13 isolated from murine proximal colonic tissue.</title>
        <authorList>
            <person name="Saffarian A."/>
        </authorList>
    </citation>
    <scope>NUCLEOTIDE SEQUENCE [LARGE SCALE GENOMIC DNA]</scope>
    <source>
        <strain evidence="1 2">CM13</strain>
    </source>
</reference>
<proteinExistence type="predicted"/>